<feature type="compositionally biased region" description="Acidic residues" evidence="1">
    <location>
        <begin position="42"/>
        <end position="53"/>
    </location>
</feature>
<evidence type="ECO:0000313" key="2">
    <source>
        <dbReference type="EMBL" id="KIE11137.1"/>
    </source>
</evidence>
<feature type="compositionally biased region" description="Basic and acidic residues" evidence="1">
    <location>
        <begin position="54"/>
        <end position="99"/>
    </location>
</feature>
<comment type="caution">
    <text evidence="2">The sequence shown here is derived from an EMBL/GenBank/DDBJ whole genome shotgun (WGS) entry which is preliminary data.</text>
</comment>
<dbReference type="AlphaFoldDB" id="A0A0C1N925"/>
<accession>A0A0C1N925</accession>
<dbReference type="EMBL" id="JHEG02000048">
    <property type="protein sequence ID" value="KIE11137.1"/>
    <property type="molecule type" value="Genomic_DNA"/>
</dbReference>
<evidence type="ECO:0000256" key="1">
    <source>
        <dbReference type="SAM" id="MobiDB-lite"/>
    </source>
</evidence>
<name>A0A0C1N925_9CYAN</name>
<sequence length="99" mass="11494">RHRYADERSKNAPEVAPEKHGQQDDHRRDRQCAAGHARFDIAAEDDLHEVEADEDHRGDLPRSELGQREERGEEGCDEGAEKRYVVQRESDEAPFLREM</sequence>
<protein>
    <submittedName>
        <fullName evidence="2">Uncharacterized protein</fullName>
    </submittedName>
</protein>
<reference evidence="2" key="1">
    <citation type="journal article" date="2015" name="Genome Announc.">
        <title>Draft Genome Sequence of Tolypothrix boutellei Strain VB521301.</title>
        <authorList>
            <person name="Chandrababunaidu M.M."/>
            <person name="Singh D."/>
            <person name="Sen D."/>
            <person name="Bhan S."/>
            <person name="Das S."/>
            <person name="Gupta A."/>
            <person name="Adhikary S.P."/>
            <person name="Tripathy S."/>
        </authorList>
    </citation>
    <scope>NUCLEOTIDE SEQUENCE</scope>
    <source>
        <strain evidence="2">VB521301</strain>
    </source>
</reference>
<feature type="non-terminal residue" evidence="2">
    <location>
        <position position="1"/>
    </location>
</feature>
<feature type="region of interest" description="Disordered" evidence="1">
    <location>
        <begin position="1"/>
        <end position="99"/>
    </location>
</feature>
<organism evidence="2">
    <name type="scientific">Tolypothrix bouteillei VB521301</name>
    <dbReference type="NCBI Taxonomy" id="1479485"/>
    <lineage>
        <taxon>Bacteria</taxon>
        <taxon>Bacillati</taxon>
        <taxon>Cyanobacteriota</taxon>
        <taxon>Cyanophyceae</taxon>
        <taxon>Nostocales</taxon>
        <taxon>Tolypothrichaceae</taxon>
        <taxon>Tolypothrix</taxon>
    </lineage>
</organism>
<feature type="compositionally biased region" description="Basic and acidic residues" evidence="1">
    <location>
        <begin position="1"/>
        <end position="41"/>
    </location>
</feature>
<gene>
    <name evidence="2" type="ORF">DA73_0222330</name>
</gene>
<proteinExistence type="predicted"/>